<dbReference type="InterPro" id="IPR012338">
    <property type="entry name" value="Beta-lactam/transpept-like"/>
</dbReference>
<evidence type="ECO:0000313" key="4">
    <source>
        <dbReference type="Proteomes" id="UP000679307"/>
    </source>
</evidence>
<protein>
    <submittedName>
        <fullName evidence="3">Penicillin-binding protein PbpX</fullName>
    </submittedName>
</protein>
<dbReference type="EMBL" id="CP075371">
    <property type="protein sequence ID" value="QVT79885.1"/>
    <property type="molecule type" value="Genomic_DNA"/>
</dbReference>
<dbReference type="Pfam" id="PF24491">
    <property type="entry name" value="DUF7586"/>
    <property type="match status" value="1"/>
</dbReference>
<feature type="domain" description="DUF7586" evidence="2">
    <location>
        <begin position="354"/>
        <end position="438"/>
    </location>
</feature>
<dbReference type="InterPro" id="IPR001466">
    <property type="entry name" value="Beta-lactam-related"/>
</dbReference>
<dbReference type="Pfam" id="PF00144">
    <property type="entry name" value="Beta-lactamase"/>
    <property type="match status" value="1"/>
</dbReference>
<dbReference type="PANTHER" id="PTHR46825">
    <property type="entry name" value="D-ALANYL-D-ALANINE-CARBOXYPEPTIDASE/ENDOPEPTIDASE AMPH"/>
    <property type="match status" value="1"/>
</dbReference>
<evidence type="ECO:0000259" key="2">
    <source>
        <dbReference type="Pfam" id="PF24491"/>
    </source>
</evidence>
<organism evidence="3 4">
    <name type="scientific">Nocardioides aquaticus</name>
    <dbReference type="NCBI Taxonomy" id="160826"/>
    <lineage>
        <taxon>Bacteria</taxon>
        <taxon>Bacillati</taxon>
        <taxon>Actinomycetota</taxon>
        <taxon>Actinomycetes</taxon>
        <taxon>Propionibacteriales</taxon>
        <taxon>Nocardioidaceae</taxon>
        <taxon>Nocardioides</taxon>
    </lineage>
</organism>
<gene>
    <name evidence="3" type="primary">pbpX</name>
    <name evidence="3" type="ORF">ENKNEFLB_02275</name>
</gene>
<dbReference type="RefSeq" id="WP_214055527.1">
    <property type="nucleotide sequence ID" value="NZ_BAAAHS010000095.1"/>
</dbReference>
<feature type="domain" description="Beta-lactamase-related" evidence="1">
    <location>
        <begin position="17"/>
        <end position="327"/>
    </location>
</feature>
<dbReference type="PANTHER" id="PTHR46825:SF7">
    <property type="entry name" value="D-ALANYL-D-ALANINE CARBOXYPEPTIDASE"/>
    <property type="match status" value="1"/>
</dbReference>
<dbReference type="InterPro" id="IPR056008">
    <property type="entry name" value="DUF7586"/>
</dbReference>
<evidence type="ECO:0000259" key="1">
    <source>
        <dbReference type="Pfam" id="PF00144"/>
    </source>
</evidence>
<dbReference type="SUPFAM" id="SSF56601">
    <property type="entry name" value="beta-lactamase/transpeptidase-like"/>
    <property type="match status" value="1"/>
</dbReference>
<reference evidence="3 4" key="1">
    <citation type="submission" date="2021-05" db="EMBL/GenBank/DDBJ databases">
        <title>Complete genome of Nocardioides aquaticus KCTC 9944T isolated from meromictic and hypersaline Ekho Lake, Antarctica.</title>
        <authorList>
            <person name="Hwang K."/>
            <person name="Kim K.M."/>
            <person name="Choe H."/>
        </authorList>
    </citation>
    <scope>NUCLEOTIDE SEQUENCE [LARGE SCALE GENOMIC DNA]</scope>
    <source>
        <strain evidence="3 4">KCTC 9944</strain>
    </source>
</reference>
<name>A0ABX8EJ07_9ACTN</name>
<dbReference type="Gene3D" id="3.40.710.10">
    <property type="entry name" value="DD-peptidase/beta-lactamase superfamily"/>
    <property type="match status" value="1"/>
</dbReference>
<accession>A0ABX8EJ07</accession>
<sequence>MSALLEPTARAAVGVLARAQATGRIPSLVGGVVREGDVVWSAGRGTSVTAPSTTGARPDAGTQYKIGSVTKTMTAVLVMLARERGDLALDDTVGRFLPDGPFADATLRSLLSHSAGITAEPHGTWWERSTGGDRAALVAAHAGAERVLETGSQHHYSNLGFGVLGEVAAEVAGSSWWAALSEQVLGPLGMTRTTYQFEEPYARGWAVDALTGELVAEPLPDTGAMAPAGQLWSTVTDLGTWLSALVDPDASVLTEESLVAMRTPQASTPGDRSGSSYGLGVSVTVAGGRMLVGHGGSMPGFTCGVLVDVDSRTGAVVLTNGAYGLGGATRELLETVLDAEPPLPREWSPTTAPVPEVVREVLGTWHWGHAPSVLRWDGSHLQLAPADGPGRAMSFAPTDDPEVFVGATGYLTGETLRVERHPDGSVSHLGCATFVYTRVPYDPRAPIPTPTEPR</sequence>
<dbReference type="InterPro" id="IPR050491">
    <property type="entry name" value="AmpC-like"/>
</dbReference>
<evidence type="ECO:0000313" key="3">
    <source>
        <dbReference type="EMBL" id="QVT79885.1"/>
    </source>
</evidence>
<keyword evidence="4" id="KW-1185">Reference proteome</keyword>
<proteinExistence type="predicted"/>
<dbReference type="Proteomes" id="UP000679307">
    <property type="component" value="Chromosome"/>
</dbReference>